<reference evidence="1" key="1">
    <citation type="submission" date="2012-04" db="EMBL/GenBank/DDBJ databases">
        <title>The Genome Sequence of Fusarium oxysporum melonis.</title>
        <authorList>
            <consortium name="The Broad Institute Genome Sequencing Platform"/>
            <person name="Ma L.-J."/>
            <person name="Gale L.R."/>
            <person name="Schwartz D.C."/>
            <person name="Zhou S."/>
            <person name="Corby-Kistler H."/>
            <person name="Young S.K."/>
            <person name="Zeng Q."/>
            <person name="Gargeya S."/>
            <person name="Fitzgerald M."/>
            <person name="Haas B."/>
            <person name="Abouelleil A."/>
            <person name="Alvarado L."/>
            <person name="Arachchi H.M."/>
            <person name="Berlin A."/>
            <person name="Brown A."/>
            <person name="Chapman S.B."/>
            <person name="Chen Z."/>
            <person name="Dunbar C."/>
            <person name="Freedman E."/>
            <person name="Gearin G."/>
            <person name="Goldberg J."/>
            <person name="Griggs A."/>
            <person name="Gujja S."/>
            <person name="Heiman D."/>
            <person name="Howarth C."/>
            <person name="Larson L."/>
            <person name="Lui A."/>
            <person name="MacDonald P.J.P."/>
            <person name="Montmayeur A."/>
            <person name="Murphy C."/>
            <person name="Neiman D."/>
            <person name="Pearson M."/>
            <person name="Priest M."/>
            <person name="Roberts A."/>
            <person name="Saif S."/>
            <person name="Shea T."/>
            <person name="Shenoy N."/>
            <person name="Sisk P."/>
            <person name="Stolte C."/>
            <person name="Sykes S."/>
            <person name="Wortman J."/>
            <person name="Nusbaum C."/>
            <person name="Birren B."/>
        </authorList>
    </citation>
    <scope>NUCLEOTIDE SEQUENCE</scope>
    <source>
        <strain evidence="1">26406</strain>
    </source>
</reference>
<evidence type="ECO:0000313" key="1">
    <source>
        <dbReference type="EMBL" id="EXK33339.1"/>
    </source>
</evidence>
<proteinExistence type="predicted"/>
<dbReference type="HOGENOM" id="CLU_019613_2_0_1"/>
<organism evidence="1">
    <name type="scientific">Fusarium oxysporum f. sp. melonis 26406</name>
    <dbReference type="NCBI Taxonomy" id="1089452"/>
    <lineage>
        <taxon>Eukaryota</taxon>
        <taxon>Fungi</taxon>
        <taxon>Dikarya</taxon>
        <taxon>Ascomycota</taxon>
        <taxon>Pezizomycotina</taxon>
        <taxon>Sordariomycetes</taxon>
        <taxon>Hypocreomycetidae</taxon>
        <taxon>Hypocreales</taxon>
        <taxon>Nectriaceae</taxon>
        <taxon>Fusarium</taxon>
        <taxon>Fusarium oxysporum species complex</taxon>
    </lineage>
</organism>
<dbReference type="OrthoDB" id="27483at2759"/>
<reference evidence="1" key="2">
    <citation type="submission" date="2012-05" db="EMBL/GenBank/DDBJ databases">
        <title>Annotation of the Genome Sequence of Fusarium oxysporum f. sp. melonis 26406.</title>
        <authorList>
            <consortium name="The Broad Institute Genomics Platform"/>
            <person name="Ma L.-J."/>
            <person name="Corby-Kistler H."/>
            <person name="Broz K."/>
            <person name="Gale L.R."/>
            <person name="Jonkers W."/>
            <person name="O'Donnell K."/>
            <person name="Ploetz R."/>
            <person name="Steinberg C."/>
            <person name="Schwartz D.C."/>
            <person name="VanEtten H."/>
            <person name="Zhou S."/>
            <person name="Young S.K."/>
            <person name="Zeng Q."/>
            <person name="Gargeya S."/>
            <person name="Fitzgerald M."/>
            <person name="Abouelleil A."/>
            <person name="Alvarado L."/>
            <person name="Chapman S.B."/>
            <person name="Gainer-Dewar J."/>
            <person name="Goldberg J."/>
            <person name="Griggs A."/>
            <person name="Gujja S."/>
            <person name="Hansen M."/>
            <person name="Howarth C."/>
            <person name="Imamovic A."/>
            <person name="Ireland A."/>
            <person name="Larimer J."/>
            <person name="McCowan C."/>
            <person name="Murphy C."/>
            <person name="Pearson M."/>
            <person name="Poon T.W."/>
            <person name="Priest M."/>
            <person name="Roberts A."/>
            <person name="Saif S."/>
            <person name="Shea T."/>
            <person name="Sykes S."/>
            <person name="Wortman J."/>
            <person name="Nusbaum C."/>
            <person name="Birren B."/>
        </authorList>
    </citation>
    <scope>NUCLEOTIDE SEQUENCE</scope>
    <source>
        <strain evidence="1">26406</strain>
    </source>
</reference>
<dbReference type="Gene3D" id="2.60.120.620">
    <property type="entry name" value="q2cbj1_9rhob like domain"/>
    <property type="match status" value="1"/>
</dbReference>
<evidence type="ECO:0008006" key="2">
    <source>
        <dbReference type="Google" id="ProtNLM"/>
    </source>
</evidence>
<dbReference type="PANTHER" id="PTHR33099:SF7">
    <property type="entry name" value="MYND-TYPE DOMAIN-CONTAINING PROTEIN"/>
    <property type="match status" value="1"/>
</dbReference>
<accession>W9ZND2</accession>
<name>W9ZND2_FUSOX</name>
<sequence length="315" mass="36167">MRIQAVIEGDRPIRLTLKEDDAQAIKSVCQQAPFDHRNRTVVDTSVRNTWELDASDFNLVNKNWFEDFSSRILRYTARGLGLFELRADPHKLLLYEPGSFFQPHKDSEKEQGMIGTLVVCLPSQYEGCSKNSSTTLFQLKTSIPFVLLSSHWQSTPPLFESFQVWADPICEERYDLRLHGSMTTDFSSSTLKKRSGDEEWILQTFLQKIVPRAESSLLLFLLQHMSSERTGSFKTFSELYKFTLEHDGQLDFPVEELKSGLTTGRWSQGSELVEQLKEGYIKLCGTRSFADIGAELQNFQREQGALAPIRKLWHI</sequence>
<dbReference type="AlphaFoldDB" id="W9ZND2"/>
<dbReference type="EMBL" id="JH659337">
    <property type="protein sequence ID" value="EXK33339.1"/>
    <property type="molecule type" value="Genomic_DNA"/>
</dbReference>
<dbReference type="Proteomes" id="UP000030703">
    <property type="component" value="Unassembled WGS sequence"/>
</dbReference>
<protein>
    <recommendedName>
        <fullName evidence="2">Prolyl 4-hydroxylase alpha subunit Fe(2+) 2OG dioxygenase domain-containing protein</fullName>
    </recommendedName>
</protein>
<gene>
    <name evidence="1" type="ORF">FOMG_12045</name>
</gene>
<dbReference type="PANTHER" id="PTHR33099">
    <property type="entry name" value="FE2OG DIOXYGENASE DOMAIN-CONTAINING PROTEIN"/>
    <property type="match status" value="1"/>
</dbReference>
<dbReference type="VEuPathDB" id="FungiDB:FOMG_12045"/>